<dbReference type="SUPFAM" id="SSF53850">
    <property type="entry name" value="Periplasmic binding protein-like II"/>
    <property type="match status" value="1"/>
</dbReference>
<evidence type="ECO:0000256" key="1">
    <source>
        <dbReference type="ARBA" id="ARBA00009437"/>
    </source>
</evidence>
<dbReference type="PANTHER" id="PTHR30126">
    <property type="entry name" value="HTH-TYPE TRANSCRIPTIONAL REGULATOR"/>
    <property type="match status" value="1"/>
</dbReference>
<evidence type="ECO:0000313" key="7">
    <source>
        <dbReference type="Proteomes" id="UP000240535"/>
    </source>
</evidence>
<keyword evidence="7" id="KW-1185">Reference proteome</keyword>
<dbReference type="Gene3D" id="1.10.10.10">
    <property type="entry name" value="Winged helix-like DNA-binding domain superfamily/Winged helix DNA-binding domain"/>
    <property type="match status" value="1"/>
</dbReference>
<keyword evidence="2" id="KW-0805">Transcription regulation</keyword>
<dbReference type="Proteomes" id="UP000240535">
    <property type="component" value="Unassembled WGS sequence"/>
</dbReference>
<evidence type="ECO:0000313" key="6">
    <source>
        <dbReference type="EMBL" id="PSM52322.1"/>
    </source>
</evidence>
<evidence type="ECO:0000256" key="3">
    <source>
        <dbReference type="ARBA" id="ARBA00023125"/>
    </source>
</evidence>
<dbReference type="Pfam" id="PF00126">
    <property type="entry name" value="HTH_1"/>
    <property type="match status" value="1"/>
</dbReference>
<feature type="domain" description="HTH lysR-type" evidence="5">
    <location>
        <begin position="1"/>
        <end position="58"/>
    </location>
</feature>
<sequence>MTLKQIEYFLKVCELKQISECSEHFGISQSAMSIAIKNLEKSLGGNLFDRKGKSIIINERGKAFLNSITPIYNRVLEIQRNMRNASMYDIFIASSQNIGNYLLPWLLSDLIKNSPDTNLNVKIQNTEEIIQCIKNNVCDIGLVEDDIIDKDVTFTKICKDELIIVTGNKELEGKTFNVEEIAKKDWIIREKGSGTRNILFKNLPKNTHLNIVLELSSTEAIKRSVRNNDLFTCLPKFALKCELGNGLYEVKLKDVSFTRNLYLAHAKDKDKNSRFMDITESLLNKIKTRYDELTL</sequence>
<dbReference type="InterPro" id="IPR036388">
    <property type="entry name" value="WH-like_DNA-bd_sf"/>
</dbReference>
<keyword evidence="3" id="KW-0238">DNA-binding</keyword>
<dbReference type="EMBL" id="PDHH01000003">
    <property type="protein sequence ID" value="PSM52322.1"/>
    <property type="molecule type" value="Genomic_DNA"/>
</dbReference>
<reference evidence="7" key="1">
    <citation type="submission" date="2017-10" db="EMBL/GenBank/DDBJ databases">
        <title>Campylobacter species from seals.</title>
        <authorList>
            <person name="Gilbert M.J."/>
            <person name="Zomer A.L."/>
            <person name="Timmerman A.J."/>
            <person name="Duim B."/>
            <person name="Wagenaar J.A."/>
        </authorList>
    </citation>
    <scope>NUCLEOTIDE SEQUENCE [LARGE SCALE GENOMIC DNA]</scope>
    <source>
        <strain evidence="7">17S00004-5</strain>
    </source>
</reference>
<accession>A0A2P8R1F2</accession>
<evidence type="ECO:0000256" key="4">
    <source>
        <dbReference type="ARBA" id="ARBA00023163"/>
    </source>
</evidence>
<dbReference type="InterPro" id="IPR005119">
    <property type="entry name" value="LysR_subst-bd"/>
</dbReference>
<proteinExistence type="inferred from homology"/>
<dbReference type="InterPro" id="IPR000847">
    <property type="entry name" value="LysR_HTH_N"/>
</dbReference>
<dbReference type="PROSITE" id="PS50931">
    <property type="entry name" value="HTH_LYSR"/>
    <property type="match status" value="1"/>
</dbReference>
<dbReference type="GO" id="GO:0000976">
    <property type="term" value="F:transcription cis-regulatory region binding"/>
    <property type="evidence" value="ECO:0007669"/>
    <property type="project" value="TreeGrafter"/>
</dbReference>
<comment type="similarity">
    <text evidence="1">Belongs to the LysR transcriptional regulatory family.</text>
</comment>
<evidence type="ECO:0000259" key="5">
    <source>
        <dbReference type="PROSITE" id="PS50931"/>
    </source>
</evidence>
<organism evidence="6 7">
    <name type="scientific">Campylobacter blaseri</name>
    <dbReference type="NCBI Taxonomy" id="2042961"/>
    <lineage>
        <taxon>Bacteria</taxon>
        <taxon>Pseudomonadati</taxon>
        <taxon>Campylobacterota</taxon>
        <taxon>Epsilonproteobacteria</taxon>
        <taxon>Campylobacterales</taxon>
        <taxon>Campylobacteraceae</taxon>
        <taxon>Campylobacter</taxon>
    </lineage>
</organism>
<dbReference type="Gene3D" id="3.40.190.290">
    <property type="match status" value="1"/>
</dbReference>
<dbReference type="RefSeq" id="WP_106871077.1">
    <property type="nucleotide sequence ID" value="NZ_CP053841.1"/>
</dbReference>
<dbReference type="OrthoDB" id="5317428at2"/>
<dbReference type="SUPFAM" id="SSF46785">
    <property type="entry name" value="Winged helix' DNA-binding domain"/>
    <property type="match status" value="1"/>
</dbReference>
<gene>
    <name evidence="6" type="ORF">CQ405_04520</name>
</gene>
<dbReference type="GO" id="GO:0003700">
    <property type="term" value="F:DNA-binding transcription factor activity"/>
    <property type="evidence" value="ECO:0007669"/>
    <property type="project" value="InterPro"/>
</dbReference>
<dbReference type="InterPro" id="IPR036390">
    <property type="entry name" value="WH_DNA-bd_sf"/>
</dbReference>
<dbReference type="AlphaFoldDB" id="A0A2P8R1F2"/>
<name>A0A2P8R1F2_9BACT</name>
<dbReference type="PANTHER" id="PTHR30126:SF40">
    <property type="entry name" value="HTH-TYPE TRANSCRIPTIONAL REGULATOR GLTR"/>
    <property type="match status" value="1"/>
</dbReference>
<evidence type="ECO:0000256" key="2">
    <source>
        <dbReference type="ARBA" id="ARBA00023015"/>
    </source>
</evidence>
<dbReference type="Pfam" id="PF03466">
    <property type="entry name" value="LysR_substrate"/>
    <property type="match status" value="1"/>
</dbReference>
<protein>
    <recommendedName>
        <fullName evidence="5">HTH lysR-type domain-containing protein</fullName>
    </recommendedName>
</protein>
<keyword evidence="4" id="KW-0804">Transcription</keyword>
<comment type="caution">
    <text evidence="6">The sequence shown here is derived from an EMBL/GenBank/DDBJ whole genome shotgun (WGS) entry which is preliminary data.</text>
</comment>